<organism evidence="5 6">
    <name type="scientific">Actinocorallia herbida</name>
    <dbReference type="NCBI Taxonomy" id="58109"/>
    <lineage>
        <taxon>Bacteria</taxon>
        <taxon>Bacillati</taxon>
        <taxon>Actinomycetota</taxon>
        <taxon>Actinomycetes</taxon>
        <taxon>Streptosporangiales</taxon>
        <taxon>Thermomonosporaceae</taxon>
        <taxon>Actinocorallia</taxon>
    </lineage>
</organism>
<keyword evidence="6" id="KW-1185">Reference proteome</keyword>
<gene>
    <name evidence="5" type="ORF">EDD29_1968</name>
</gene>
<reference evidence="5 6" key="1">
    <citation type="submission" date="2018-11" db="EMBL/GenBank/DDBJ databases">
        <title>Sequencing the genomes of 1000 actinobacteria strains.</title>
        <authorList>
            <person name="Klenk H.-P."/>
        </authorList>
    </citation>
    <scope>NUCLEOTIDE SEQUENCE [LARGE SCALE GENOMIC DNA]</scope>
    <source>
        <strain evidence="5 6">DSM 44254</strain>
    </source>
</reference>
<accession>A0A3N1CTE6</accession>
<dbReference type="Gene3D" id="3.40.50.720">
    <property type="entry name" value="NAD(P)-binding Rossmann-like Domain"/>
    <property type="match status" value="1"/>
</dbReference>
<name>A0A3N1CTE6_9ACTN</name>
<feature type="signal peptide" evidence="3">
    <location>
        <begin position="1"/>
        <end position="24"/>
    </location>
</feature>
<dbReference type="EMBL" id="RJKE01000001">
    <property type="protein sequence ID" value="ROO84444.1"/>
    <property type="molecule type" value="Genomic_DNA"/>
</dbReference>
<dbReference type="InterPro" id="IPR036291">
    <property type="entry name" value="NAD(P)-bd_dom_sf"/>
</dbReference>
<dbReference type="GO" id="GO:0000166">
    <property type="term" value="F:nucleotide binding"/>
    <property type="evidence" value="ECO:0007669"/>
    <property type="project" value="InterPro"/>
</dbReference>
<feature type="domain" description="Gfo/Idh/MocA-like oxidoreductase N-terminal" evidence="4">
    <location>
        <begin position="5"/>
        <end position="119"/>
    </location>
</feature>
<dbReference type="InterPro" id="IPR051317">
    <property type="entry name" value="Gfo/Idh/MocA_oxidoreduct"/>
</dbReference>
<feature type="chain" id="PRO_5038555102" evidence="3">
    <location>
        <begin position="25"/>
        <end position="320"/>
    </location>
</feature>
<dbReference type="AlphaFoldDB" id="A0A3N1CTE6"/>
<evidence type="ECO:0000256" key="1">
    <source>
        <dbReference type="ARBA" id="ARBA00010928"/>
    </source>
</evidence>
<dbReference type="InterPro" id="IPR000683">
    <property type="entry name" value="Gfo/Idh/MocA-like_OxRdtase_N"/>
</dbReference>
<keyword evidence="3" id="KW-0732">Signal</keyword>
<dbReference type="PANTHER" id="PTHR43708">
    <property type="entry name" value="CONSERVED EXPRESSED OXIDOREDUCTASE (EUROFUNG)"/>
    <property type="match status" value="1"/>
</dbReference>
<dbReference type="Proteomes" id="UP000272400">
    <property type="component" value="Unassembled WGS sequence"/>
</dbReference>
<comment type="caution">
    <text evidence="5">The sequence shown here is derived from an EMBL/GenBank/DDBJ whole genome shotgun (WGS) entry which is preliminary data.</text>
</comment>
<dbReference type="RefSeq" id="WP_170201335.1">
    <property type="nucleotide sequence ID" value="NZ_RJKE01000001.1"/>
</dbReference>
<dbReference type="Pfam" id="PF01408">
    <property type="entry name" value="GFO_IDH_MocA"/>
    <property type="match status" value="1"/>
</dbReference>
<evidence type="ECO:0000313" key="5">
    <source>
        <dbReference type="EMBL" id="ROO84444.1"/>
    </source>
</evidence>
<dbReference type="SUPFAM" id="SSF51735">
    <property type="entry name" value="NAD(P)-binding Rossmann-fold domains"/>
    <property type="match status" value="1"/>
</dbReference>
<proteinExistence type="inferred from homology"/>
<sequence>MKPHKIAVAGCGAAAFGLHLPALTASPAWTVTAVLDRQSERATSAADQFGVGTIARTLPELLDGADMLAVLTGVHHVLIAGALAAGVHVFTEKPLTLDAALSARLRLEAEQRGLLLEVGAMRMHDPALYDLRATMPSVRGGWLVKADGVDAAARSRILPEGFAPYTFTDDPPQPVPDGLAPHQEAALKVLLWEGYHQLTSLLTVAGPAYPAACAIGPDHAVHAIVTDDHGRPYSIVIARPGPGVFTDSFHLIGPDAPADLRWPAPYSPAGDADPFTAMWAAVADALTSGTSTGSAALSVQVETLALGLARITTTLGSIHV</sequence>
<evidence type="ECO:0000256" key="3">
    <source>
        <dbReference type="SAM" id="SignalP"/>
    </source>
</evidence>
<keyword evidence="2" id="KW-0560">Oxidoreductase</keyword>
<dbReference type="GO" id="GO:0016491">
    <property type="term" value="F:oxidoreductase activity"/>
    <property type="evidence" value="ECO:0007669"/>
    <property type="project" value="UniProtKB-KW"/>
</dbReference>
<protein>
    <submittedName>
        <fullName evidence="5">Putative dehydrogenase</fullName>
    </submittedName>
</protein>
<dbReference type="PANTHER" id="PTHR43708:SF5">
    <property type="entry name" value="CONSERVED EXPRESSED OXIDOREDUCTASE (EUROFUNG)-RELATED"/>
    <property type="match status" value="1"/>
</dbReference>
<comment type="similarity">
    <text evidence="1">Belongs to the Gfo/Idh/MocA family.</text>
</comment>
<evidence type="ECO:0000259" key="4">
    <source>
        <dbReference type="Pfam" id="PF01408"/>
    </source>
</evidence>
<evidence type="ECO:0000256" key="2">
    <source>
        <dbReference type="ARBA" id="ARBA00023002"/>
    </source>
</evidence>
<evidence type="ECO:0000313" key="6">
    <source>
        <dbReference type="Proteomes" id="UP000272400"/>
    </source>
</evidence>